<dbReference type="Proteomes" id="UP000037923">
    <property type="component" value="Unassembled WGS sequence"/>
</dbReference>
<gene>
    <name evidence="5" type="ORF">ABB37_06704</name>
</gene>
<accession>A0A0M9FXJ4</accession>
<dbReference type="PANTHER" id="PTHR24045:SF0">
    <property type="entry name" value="N-ACETYLGLUCOSAMINE-1-PHOSPHOTRANSFERASE SUBUNITS ALPHA_BETA"/>
    <property type="match status" value="1"/>
</dbReference>
<feature type="region of interest" description="Disordered" evidence="2">
    <location>
        <begin position="78"/>
        <end position="167"/>
    </location>
</feature>
<dbReference type="AlphaFoldDB" id="A0A0M9FXJ4"/>
<proteinExistence type="predicted"/>
<reference evidence="5 6" key="1">
    <citation type="submission" date="2015-07" db="EMBL/GenBank/DDBJ databases">
        <title>High-quality genome of monoxenous trypanosomatid Leptomonas pyrrhocoris.</title>
        <authorList>
            <person name="Flegontov P."/>
            <person name="Butenko A."/>
            <person name="Firsov S."/>
            <person name="Vlcek C."/>
            <person name="Logacheva M.D."/>
            <person name="Field M."/>
            <person name="Filatov D."/>
            <person name="Flegontova O."/>
            <person name="Gerasimov E."/>
            <person name="Jackson A.P."/>
            <person name="Kelly S."/>
            <person name="Opperdoes F."/>
            <person name="O'Reilly A."/>
            <person name="Votypka J."/>
            <person name="Yurchenko V."/>
            <person name="Lukes J."/>
        </authorList>
    </citation>
    <scope>NUCLEOTIDE SEQUENCE [LARGE SCALE GENOMIC DNA]</scope>
    <source>
        <strain evidence="5">H10</strain>
    </source>
</reference>
<dbReference type="OrthoDB" id="263283at2759"/>
<dbReference type="GO" id="GO:0005794">
    <property type="term" value="C:Golgi apparatus"/>
    <property type="evidence" value="ECO:0007669"/>
    <property type="project" value="TreeGrafter"/>
</dbReference>
<evidence type="ECO:0000313" key="6">
    <source>
        <dbReference type="Proteomes" id="UP000037923"/>
    </source>
</evidence>
<dbReference type="PANTHER" id="PTHR24045">
    <property type="match status" value="1"/>
</dbReference>
<evidence type="ECO:0000256" key="2">
    <source>
        <dbReference type="SAM" id="MobiDB-lite"/>
    </source>
</evidence>
<feature type="domain" description="Stealth protein CR3 conserved region 3" evidence="4">
    <location>
        <begin position="560"/>
        <end position="609"/>
    </location>
</feature>
<dbReference type="VEuPathDB" id="TriTrypDB:LpyrH10_15_1140"/>
<keyword evidence="1" id="KW-0808">Transferase</keyword>
<evidence type="ECO:0000256" key="1">
    <source>
        <dbReference type="ARBA" id="ARBA00022679"/>
    </source>
</evidence>
<keyword evidence="3" id="KW-0472">Membrane</keyword>
<feature type="compositionally biased region" description="Polar residues" evidence="2">
    <location>
        <begin position="117"/>
        <end position="148"/>
    </location>
</feature>
<evidence type="ECO:0000259" key="4">
    <source>
        <dbReference type="Pfam" id="PF17102"/>
    </source>
</evidence>
<dbReference type="InterPro" id="IPR047141">
    <property type="entry name" value="Stealth"/>
</dbReference>
<keyword evidence="3" id="KW-0812">Transmembrane</keyword>
<name>A0A0M9FXJ4_LEPPY</name>
<evidence type="ECO:0000313" key="5">
    <source>
        <dbReference type="EMBL" id="KPA77926.1"/>
    </source>
</evidence>
<dbReference type="InterPro" id="IPR031357">
    <property type="entry name" value="Stealth_CR3"/>
</dbReference>
<dbReference type="GO" id="GO:0016740">
    <property type="term" value="F:transferase activity"/>
    <property type="evidence" value="ECO:0007669"/>
    <property type="project" value="UniProtKB-KW"/>
</dbReference>
<dbReference type="RefSeq" id="XP_015656365.1">
    <property type="nucleotide sequence ID" value="XM_015805072.1"/>
</dbReference>
<comment type="caution">
    <text evidence="5">The sequence shown here is derived from an EMBL/GenBank/DDBJ whole genome shotgun (WGS) entry which is preliminary data.</text>
</comment>
<protein>
    <recommendedName>
        <fullName evidence="4">Stealth protein CR3 conserved region 3 domain-containing protein</fullName>
    </recommendedName>
</protein>
<dbReference type="GeneID" id="26906990"/>
<dbReference type="EMBL" id="LGTL01000015">
    <property type="protein sequence ID" value="KPA77926.1"/>
    <property type="molecule type" value="Genomic_DNA"/>
</dbReference>
<feature type="transmembrane region" description="Helical" evidence="3">
    <location>
        <begin position="51"/>
        <end position="73"/>
    </location>
</feature>
<organism evidence="5 6">
    <name type="scientific">Leptomonas pyrrhocoris</name>
    <name type="common">Firebug parasite</name>
    <dbReference type="NCBI Taxonomy" id="157538"/>
    <lineage>
        <taxon>Eukaryota</taxon>
        <taxon>Discoba</taxon>
        <taxon>Euglenozoa</taxon>
        <taxon>Kinetoplastea</taxon>
        <taxon>Metakinetoplastina</taxon>
        <taxon>Trypanosomatida</taxon>
        <taxon>Trypanosomatidae</taxon>
        <taxon>Leishmaniinae</taxon>
        <taxon>Leptomonas</taxon>
    </lineage>
</organism>
<keyword evidence="6" id="KW-1185">Reference proteome</keyword>
<evidence type="ECO:0000256" key="3">
    <source>
        <dbReference type="SAM" id="Phobius"/>
    </source>
</evidence>
<sequence length="687" mass="75842">MWSYERLRNVGKMAADVGVAFPEHATNAAGAGGVCVSSRNRRRSCRRFWRLRALQAFVVIGLIGFALSCYGIVRSAHSAQRIGTPATSTRRPRNAKPPPPATPSSRPPYDDQHGRRNTATLRTPKSGTPLPTTQRLGFRNGTNATRGTATEERKPTGSDPRTVRPHMFSSDKVHGREEGEYRLEEPDRLPGLSISRRTYTAAELLEKFSNVDYIYSFVNGTEANHEYRKEVRSGCFAQILAAEATSYEQGYPAFLTPTTTAAPSTTSAMTNTNSSVQRNGNASAPVLHPFALLRCSANRIRNLVGPGQTVGALLTGVQAAARRGADSRDRETDELRHSIRSLEQHVQWHRGRVVIVSPGHHPTWVDGARNFLAGVCGGASVQALRSRGTHLRLTTVHQDALMPYGMRLTADSHVIEQHIWRVRNTTAVHVYMNDDYFVNRDVAITDLFNEYGGTIVRTEGGQIGVAAVGDHTASWAKGVSNTEFFNVQQLDINKEDDLPADLVAMWDALHRVSDATTTAGALPSVAQPPLEQAVDVAHSYSPPPPSSALLKARRVRFYATHAPFVYCTNMFRFLETRYEREFANASLHHRGRKARDLFLPFLYNAFIMARPWQASPQFLPYLMQLHRSRGRTPTEAPPSLSISLDNVDGCAPATLLAGRSSGCAYGKFSNNVSFNEGEIAYFRVNAR</sequence>
<dbReference type="Pfam" id="PF17102">
    <property type="entry name" value="Stealth_CR3"/>
    <property type="match status" value="1"/>
</dbReference>
<feature type="compositionally biased region" description="Pro residues" evidence="2">
    <location>
        <begin position="95"/>
        <end position="106"/>
    </location>
</feature>
<keyword evidence="3" id="KW-1133">Transmembrane helix</keyword>